<dbReference type="EMBL" id="FQVC01000021">
    <property type="protein sequence ID" value="SHF99441.1"/>
    <property type="molecule type" value="Genomic_DNA"/>
</dbReference>
<reference evidence="2 3" key="1">
    <citation type="submission" date="2016-11" db="EMBL/GenBank/DDBJ databases">
        <authorList>
            <person name="Jaros S."/>
            <person name="Januszkiewicz K."/>
            <person name="Wedrychowicz H."/>
        </authorList>
    </citation>
    <scope>NUCLEOTIDE SEQUENCE [LARGE SCALE GENOMIC DNA]</scope>
    <source>
        <strain evidence="2 3">DSM 17137</strain>
    </source>
</reference>
<evidence type="ECO:0000259" key="1">
    <source>
        <dbReference type="Pfam" id="PF21805"/>
    </source>
</evidence>
<name>A0A1M5G7K7_9HYPH</name>
<gene>
    <name evidence="2" type="ORF">SAMN02745223_04091</name>
</gene>
<protein>
    <recommendedName>
        <fullName evidence="1">Imm-5-like domain-containing protein</fullName>
    </recommendedName>
</protein>
<proteinExistence type="predicted"/>
<organism evidence="2 3">
    <name type="scientific">Devosia limi DSM 17137</name>
    <dbReference type="NCBI Taxonomy" id="1121477"/>
    <lineage>
        <taxon>Bacteria</taxon>
        <taxon>Pseudomonadati</taxon>
        <taxon>Pseudomonadota</taxon>
        <taxon>Alphaproteobacteria</taxon>
        <taxon>Hyphomicrobiales</taxon>
        <taxon>Devosiaceae</taxon>
        <taxon>Devosia</taxon>
    </lineage>
</organism>
<dbReference type="Pfam" id="PF21805">
    <property type="entry name" value="Imm5_like"/>
    <property type="match status" value="1"/>
</dbReference>
<evidence type="ECO:0000313" key="2">
    <source>
        <dbReference type="EMBL" id="SHF99441.1"/>
    </source>
</evidence>
<dbReference type="Proteomes" id="UP000184533">
    <property type="component" value="Unassembled WGS sequence"/>
</dbReference>
<feature type="domain" description="Imm-5-like" evidence="1">
    <location>
        <begin position="4"/>
        <end position="128"/>
    </location>
</feature>
<dbReference type="AlphaFoldDB" id="A0A1M5G7K7"/>
<dbReference type="RefSeq" id="WP_244468769.1">
    <property type="nucleotide sequence ID" value="NZ_FQVC01000021.1"/>
</dbReference>
<sequence length="138" mass="14646">MAMKLGKDEHRLLALWAADCAEHVLAQFEGKRPGDVRARDAVVATRAWARGELPLALARKTTFSAHEAARDAINPAARAAARAAGHAAAATHVASHALHAANYAVDAAEAGGIDPDAERAWQDEQLPDALRAILYPED</sequence>
<accession>A0A1M5G7K7</accession>
<dbReference type="InterPro" id="IPR048667">
    <property type="entry name" value="Imm5-like"/>
</dbReference>
<evidence type="ECO:0000313" key="3">
    <source>
        <dbReference type="Proteomes" id="UP000184533"/>
    </source>
</evidence>